<dbReference type="PANTHER" id="PTHR33050">
    <property type="entry name" value="REVERSE TRANSCRIPTASE DOMAIN-CONTAINING PROTEIN"/>
    <property type="match status" value="1"/>
</dbReference>
<evidence type="ECO:0000313" key="1">
    <source>
        <dbReference type="EMBL" id="CAF1481001.1"/>
    </source>
</evidence>
<dbReference type="Proteomes" id="UP000682733">
    <property type="component" value="Unassembled WGS sequence"/>
</dbReference>
<dbReference type="Proteomes" id="UP000677228">
    <property type="component" value="Unassembled WGS sequence"/>
</dbReference>
<name>A0A8S2Y5P9_9BILA</name>
<dbReference type="EMBL" id="CAJOBA010054097">
    <property type="protein sequence ID" value="CAF4271588.1"/>
    <property type="molecule type" value="Genomic_DNA"/>
</dbReference>
<dbReference type="EMBL" id="CAJOBC010110918">
    <property type="protein sequence ID" value="CAF4526949.1"/>
    <property type="molecule type" value="Genomic_DNA"/>
</dbReference>
<reference evidence="3" key="1">
    <citation type="submission" date="2021-02" db="EMBL/GenBank/DDBJ databases">
        <authorList>
            <person name="Nowell W R."/>
        </authorList>
    </citation>
    <scope>NUCLEOTIDE SEQUENCE</scope>
</reference>
<evidence type="ECO:0000313" key="4">
    <source>
        <dbReference type="Proteomes" id="UP000681722"/>
    </source>
</evidence>
<dbReference type="PANTHER" id="PTHR33050:SF8">
    <property type="entry name" value="REVERSE TRANSCRIPTASE DOMAIN-CONTAINING PROTEIN"/>
    <property type="match status" value="1"/>
</dbReference>
<accession>A0A8S2Y5P9</accession>
<evidence type="ECO:0000313" key="3">
    <source>
        <dbReference type="EMBL" id="CAF4526949.1"/>
    </source>
</evidence>
<comment type="caution">
    <text evidence="3">The sequence shown here is derived from an EMBL/GenBank/DDBJ whole genome shotgun (WGS) entry which is preliminary data.</text>
</comment>
<organism evidence="3 4">
    <name type="scientific">Didymodactylos carnosus</name>
    <dbReference type="NCBI Taxonomy" id="1234261"/>
    <lineage>
        <taxon>Eukaryota</taxon>
        <taxon>Metazoa</taxon>
        <taxon>Spiralia</taxon>
        <taxon>Gnathifera</taxon>
        <taxon>Rotifera</taxon>
        <taxon>Eurotatoria</taxon>
        <taxon>Bdelloidea</taxon>
        <taxon>Philodinida</taxon>
        <taxon>Philodinidae</taxon>
        <taxon>Didymodactylos</taxon>
    </lineage>
</organism>
<sequence length="295" mass="33839">MAILTTVFKRLNIPIAAHKTVGPETTLEYLGLILDTLLFETRLPQEKVDRMKAMINRVGSHDRVTKRKLLQLLGHFVNATKVILPGRAFMSFLFRLSTTVTPLHHHLRLSREARLDLGMWSSFLQNWNTRSLFLELATISNADLELFTDASGSIGHGAIFQDRWFSGTWDVDFLGLAQNTRESALIELFPIVAAAFIWGSLWQRKRIVFYCDNEPLVYILNKGRSQCPLIMRFIRRLTLISMEHSFYVTAQHIPGIHNSISDALSRQQIHKFRQLAPYARQIPETIPPLSSLLYP</sequence>
<dbReference type="Proteomes" id="UP000681722">
    <property type="component" value="Unassembled WGS sequence"/>
</dbReference>
<protein>
    <recommendedName>
        <fullName evidence="5">Reverse transcriptase RNase H-like domain-containing protein</fullName>
    </recommendedName>
</protein>
<evidence type="ECO:0008006" key="5">
    <source>
        <dbReference type="Google" id="ProtNLM"/>
    </source>
</evidence>
<evidence type="ECO:0000313" key="2">
    <source>
        <dbReference type="EMBL" id="CAF4271588.1"/>
    </source>
</evidence>
<proteinExistence type="predicted"/>
<gene>
    <name evidence="1" type="ORF">OVA965_LOCUS36065</name>
    <name evidence="3" type="ORF">SRO942_LOCUS46033</name>
    <name evidence="2" type="ORF">TMI583_LOCUS37063</name>
</gene>
<dbReference type="SUPFAM" id="SSF56672">
    <property type="entry name" value="DNA/RNA polymerases"/>
    <property type="match status" value="1"/>
</dbReference>
<dbReference type="AlphaFoldDB" id="A0A8S2Y5P9"/>
<dbReference type="EMBL" id="CAJNOK010032166">
    <property type="protein sequence ID" value="CAF1481001.1"/>
    <property type="molecule type" value="Genomic_DNA"/>
</dbReference>
<dbReference type="OrthoDB" id="10058284at2759"/>
<dbReference type="InterPro" id="IPR043502">
    <property type="entry name" value="DNA/RNA_pol_sf"/>
</dbReference>
<dbReference type="CDD" id="cd09275">
    <property type="entry name" value="RNase_HI_RT_DIRS1"/>
    <property type="match status" value="1"/>
</dbReference>
<dbReference type="InterPro" id="IPR052055">
    <property type="entry name" value="Hepadnavirus_pol/RT"/>
</dbReference>